<dbReference type="PROSITE" id="PS51379">
    <property type="entry name" value="4FE4S_FER_2"/>
    <property type="match status" value="2"/>
</dbReference>
<dbReference type="Gene3D" id="3.30.70.20">
    <property type="match status" value="1"/>
</dbReference>
<dbReference type="SUPFAM" id="SSF54862">
    <property type="entry name" value="4Fe-4S ferredoxins"/>
    <property type="match status" value="1"/>
</dbReference>
<dbReference type="EMBL" id="AF501325">
    <property type="protein sequence ID" value="AAM22202.1"/>
    <property type="molecule type" value="Genomic_DNA"/>
</dbReference>
<evidence type="ECO:0000313" key="2">
    <source>
        <dbReference type="EMBL" id="AAM22202.1"/>
    </source>
</evidence>
<evidence type="ECO:0000259" key="1">
    <source>
        <dbReference type="PROSITE" id="PS51379"/>
    </source>
</evidence>
<dbReference type="InterPro" id="IPR017896">
    <property type="entry name" value="4Fe4S_Fe-S-bd"/>
</dbReference>
<protein>
    <submittedName>
        <fullName evidence="2">Putative ferredoxin 2[4Fe-4S]</fullName>
    </submittedName>
</protein>
<reference evidence="2" key="1">
    <citation type="journal article" date="2002" name="Proc. Natl. Acad. Sci. U.S.A.">
        <title>The analysis of 100 genes supports the grouping of three highly divergent amoebae: Dictyostelium, Entamoeba, and Mastigamoeba.</title>
        <authorList>
            <person name="Bapteste E."/>
            <person name="Brinkmann H."/>
            <person name="Lee J.A."/>
            <person name="Moore D.V."/>
            <person name="Sensen C.W."/>
            <person name="Gordon P."/>
            <person name="Durufle L."/>
            <person name="Gaasterland T."/>
            <person name="Lopez P."/>
            <person name="Muller M."/>
            <person name="Philippe H."/>
        </authorList>
    </citation>
    <scope>NUCLEOTIDE SEQUENCE</scope>
    <source>
        <strain evidence="2">ATCC 30984</strain>
    </source>
</reference>
<sequence>MSDKIPTVNHDDCIGCQACVGACPVGLFEMKNDKSHFIAARKDECVHCESCIAACPVTAISMQ</sequence>
<organism evidence="2">
    <name type="scientific">Mastigamoeba balamuthi</name>
    <name type="common">Phreatamoeba balamuthi</name>
    <dbReference type="NCBI Taxonomy" id="108607"/>
    <lineage>
        <taxon>Eukaryota</taxon>
        <taxon>Amoebozoa</taxon>
        <taxon>Evosea</taxon>
        <taxon>Archamoebae</taxon>
        <taxon>Mastigamoebida</taxon>
        <taxon>Mastigamoebidae</taxon>
        <taxon>Mastigamoeba</taxon>
    </lineage>
</organism>
<feature type="domain" description="4Fe-4S ferredoxin-type" evidence="1">
    <location>
        <begin position="4"/>
        <end position="33"/>
    </location>
</feature>
<dbReference type="PANTHER" id="PTHR43122">
    <property type="entry name" value="FERREDOXIN SUBUNIT OF PYRUVATE:FLAVODOXIN OXIDOREDUCTASE-RELATED"/>
    <property type="match status" value="1"/>
</dbReference>
<dbReference type="PANTHER" id="PTHR43122:SF1">
    <property type="entry name" value="IRON-SULFUR-BINDING PROTEIN"/>
    <property type="match status" value="1"/>
</dbReference>
<dbReference type="Pfam" id="PF14697">
    <property type="entry name" value="Fer4_21"/>
    <property type="match status" value="1"/>
</dbReference>
<proteinExistence type="predicted"/>
<dbReference type="AlphaFoldDB" id="Q8MZS8"/>
<accession>Q8MZS8</accession>
<name>Q8MZS8_MASBA</name>
<feature type="domain" description="4Fe-4S ferredoxin-type" evidence="1">
    <location>
        <begin position="36"/>
        <end position="63"/>
    </location>
</feature>
<dbReference type="PROSITE" id="PS00198">
    <property type="entry name" value="4FE4S_FER_1"/>
    <property type="match status" value="2"/>
</dbReference>
<dbReference type="InterPro" id="IPR017900">
    <property type="entry name" value="4Fe4S_Fe_S_CS"/>
</dbReference>